<keyword evidence="2" id="KW-1185">Reference proteome</keyword>
<name>A0A914VB38_9BILA</name>
<evidence type="ECO:0000256" key="1">
    <source>
        <dbReference type="SAM" id="MobiDB-lite"/>
    </source>
</evidence>
<dbReference type="AlphaFoldDB" id="A0A914VB38"/>
<accession>A0A914VB38</accession>
<organism evidence="2 3">
    <name type="scientific">Plectus sambesii</name>
    <dbReference type="NCBI Taxonomy" id="2011161"/>
    <lineage>
        <taxon>Eukaryota</taxon>
        <taxon>Metazoa</taxon>
        <taxon>Ecdysozoa</taxon>
        <taxon>Nematoda</taxon>
        <taxon>Chromadorea</taxon>
        <taxon>Plectida</taxon>
        <taxon>Plectina</taxon>
        <taxon>Plectoidea</taxon>
        <taxon>Plectidae</taxon>
        <taxon>Plectus</taxon>
    </lineage>
</organism>
<dbReference type="Proteomes" id="UP000887566">
    <property type="component" value="Unplaced"/>
</dbReference>
<dbReference type="WBParaSite" id="PSAMB.scaffold17481size1117.g37302.t1">
    <property type="protein sequence ID" value="PSAMB.scaffold17481size1117.g37302.t1"/>
    <property type="gene ID" value="PSAMB.scaffold17481size1117.g37302"/>
</dbReference>
<evidence type="ECO:0000313" key="2">
    <source>
        <dbReference type="Proteomes" id="UP000887566"/>
    </source>
</evidence>
<sequence>MGDWPGRPPSRHIGRMRPAWQIARMRAAPERSTASAPTDEWARVSAFHPRVCQPASTVATTDDHQRPRTEQSQAAHESLTLLQGRTILSSQIDQRNLSQLPLKNCK</sequence>
<evidence type="ECO:0000313" key="3">
    <source>
        <dbReference type="WBParaSite" id="PSAMB.scaffold17481size1117.g37302.t1"/>
    </source>
</evidence>
<reference evidence="3" key="1">
    <citation type="submission" date="2022-11" db="UniProtKB">
        <authorList>
            <consortium name="WormBaseParasite"/>
        </authorList>
    </citation>
    <scope>IDENTIFICATION</scope>
</reference>
<protein>
    <submittedName>
        <fullName evidence="3">Uncharacterized protein</fullName>
    </submittedName>
</protein>
<feature type="region of interest" description="Disordered" evidence="1">
    <location>
        <begin position="53"/>
        <end position="75"/>
    </location>
</feature>
<proteinExistence type="predicted"/>